<evidence type="ECO:0000313" key="2">
    <source>
        <dbReference type="Proteomes" id="UP001187343"/>
    </source>
</evidence>
<accession>A0AA88QC83</accession>
<dbReference type="AlphaFoldDB" id="A0AA88QC83"/>
<sequence length="235" mass="26410">MGLFSRKKALNLERAHELQPCVLLKYTPITAEHHSRPLDETPGGADETRKSMRRRLLNFFRRKTGKYNLVKAEKVYQNAAESYQRLNDDHTSPQQSVEIHDLGESVSFEVLPAAEEQLEQDAFQLQDVLLGTSVSSSEDDGAEELNKDQTTSLQLSVEIHDLGEAPSFEVLPASEEQLEQDFHCLASSTDDDDEAEEPDNSHIFWRYEFGQKLGEGGFGCVHAGTRCKDGLKVVE</sequence>
<organism evidence="1 2">
    <name type="scientific">Cirrhinus molitorella</name>
    <name type="common">mud carp</name>
    <dbReference type="NCBI Taxonomy" id="172907"/>
    <lineage>
        <taxon>Eukaryota</taxon>
        <taxon>Metazoa</taxon>
        <taxon>Chordata</taxon>
        <taxon>Craniata</taxon>
        <taxon>Vertebrata</taxon>
        <taxon>Euteleostomi</taxon>
        <taxon>Actinopterygii</taxon>
        <taxon>Neopterygii</taxon>
        <taxon>Teleostei</taxon>
        <taxon>Ostariophysi</taxon>
        <taxon>Cypriniformes</taxon>
        <taxon>Cyprinidae</taxon>
        <taxon>Labeoninae</taxon>
        <taxon>Labeonini</taxon>
        <taxon>Cirrhinus</taxon>
    </lineage>
</organism>
<name>A0AA88QC83_9TELE</name>
<reference evidence="1" key="1">
    <citation type="submission" date="2023-08" db="EMBL/GenBank/DDBJ databases">
        <title>Chromosome-level Genome Assembly of mud carp (Cirrhinus molitorella).</title>
        <authorList>
            <person name="Liu H."/>
        </authorList>
    </citation>
    <scope>NUCLEOTIDE SEQUENCE</scope>
    <source>
        <strain evidence="1">Prfri</strain>
        <tissue evidence="1">Muscle</tissue>
    </source>
</reference>
<comment type="caution">
    <text evidence="1">The sequence shown here is derived from an EMBL/GenBank/DDBJ whole genome shotgun (WGS) entry which is preliminary data.</text>
</comment>
<gene>
    <name evidence="1" type="ORF">Q8A67_002109</name>
</gene>
<protein>
    <recommendedName>
        <fullName evidence="3">Protein kinase domain-containing protein</fullName>
    </recommendedName>
</protein>
<dbReference type="Gene3D" id="3.30.200.20">
    <property type="entry name" value="Phosphorylase Kinase, domain 1"/>
    <property type="match status" value="1"/>
</dbReference>
<proteinExistence type="predicted"/>
<dbReference type="EMBL" id="JAUYZG010000002">
    <property type="protein sequence ID" value="KAK2913710.1"/>
    <property type="molecule type" value="Genomic_DNA"/>
</dbReference>
<dbReference type="Proteomes" id="UP001187343">
    <property type="component" value="Unassembled WGS sequence"/>
</dbReference>
<evidence type="ECO:0000313" key="1">
    <source>
        <dbReference type="EMBL" id="KAK2913710.1"/>
    </source>
</evidence>
<keyword evidence="2" id="KW-1185">Reference proteome</keyword>
<evidence type="ECO:0008006" key="3">
    <source>
        <dbReference type="Google" id="ProtNLM"/>
    </source>
</evidence>